<reference evidence="1" key="1">
    <citation type="submission" date="2019-12" db="EMBL/GenBank/DDBJ databases">
        <title>The DNA Methylation Landscape of Giant Viruses.</title>
        <authorList>
            <person name="Jeudy S."/>
            <person name="Rigou S."/>
            <person name="Alempic J.-M."/>
            <person name="Claverie J.-M."/>
            <person name="Abergel C."/>
            <person name="Legendre M."/>
        </authorList>
    </citation>
    <scope>NUCLEOTIDE SEQUENCE</scope>
    <source>
        <strain evidence="1">P4</strain>
    </source>
</reference>
<evidence type="ECO:0000313" key="1">
    <source>
        <dbReference type="EMBL" id="QIN54404.1"/>
    </source>
</evidence>
<protein>
    <submittedName>
        <fullName evidence="1">Uncharacterized protein</fullName>
    </submittedName>
</protein>
<evidence type="ECO:0000313" key="2">
    <source>
        <dbReference type="Proteomes" id="UP001224087"/>
    </source>
</evidence>
<gene>
    <name evidence="1" type="primary">ck279</name>
</gene>
<dbReference type="Proteomes" id="UP001224087">
    <property type="component" value="Segment"/>
</dbReference>
<keyword evidence="2" id="KW-1185">Reference proteome</keyword>
<dbReference type="Pfam" id="PF03013">
    <property type="entry name" value="Pyr_excise"/>
    <property type="match status" value="1"/>
</dbReference>
<sequence>MQTFLPLLFVYDEDKTLLENLQDYFAKVASMMDRQRTGKQRVEAMQLLDVLLSRKPLSSWKNHPATKMWSPWPEALKLYHNMFIQEWIKRGYKNTMKLEKIDENKIEEQGVPEFLTNRHFIERMQANLLSKDVDFYGEYGWQVQPTTGYFWLVEGKYHLVIDKKKTEFDLSGDEPLTLAPLPSPLCRRPVAPSVNIRSNPVKRVQRRTCIPLSEYDNYKKSIKQT</sequence>
<proteinExistence type="predicted"/>
<organism evidence="1 2">
    <name type="scientific">Cedratvirus kamchatka</name>
    <dbReference type="NCBI Taxonomy" id="2716914"/>
    <lineage>
        <taxon>Viruses</taxon>
        <taxon>Pithoviruses</taxon>
        <taxon>Orthocedratvirinae</taxon>
        <taxon>Alphacedratvirus</taxon>
        <taxon>Alphacedratvirus rossiense</taxon>
    </lineage>
</organism>
<accession>A0A6G8MYV4</accession>
<dbReference type="InterPro" id="IPR004260">
    <property type="entry name" value="Pyr-dimer_DNA_glycosylase"/>
</dbReference>
<name>A0A6G8MYV4_9VIRU</name>
<dbReference type="EMBL" id="MN873693">
    <property type="protein sequence ID" value="QIN54404.1"/>
    <property type="molecule type" value="Genomic_DNA"/>
</dbReference>